<dbReference type="GO" id="GO:0000796">
    <property type="term" value="C:condensin complex"/>
    <property type="evidence" value="ECO:0007669"/>
    <property type="project" value="TreeGrafter"/>
</dbReference>
<keyword evidence="9" id="KW-0226">DNA condensation</keyword>
<gene>
    <name evidence="15" type="primary">SMC4_2</name>
    <name evidence="15" type="ORF">FOL47_011086</name>
</gene>
<evidence type="ECO:0000256" key="3">
    <source>
        <dbReference type="ARBA" id="ARBA00018693"/>
    </source>
</evidence>
<feature type="region of interest" description="Disordered" evidence="13">
    <location>
        <begin position="251"/>
        <end position="298"/>
    </location>
</feature>
<dbReference type="Proteomes" id="UP000591131">
    <property type="component" value="Unassembled WGS sequence"/>
</dbReference>
<dbReference type="SUPFAM" id="SSF52540">
    <property type="entry name" value="P-loop containing nucleoside triphosphate hydrolases"/>
    <property type="match status" value="1"/>
</dbReference>
<feature type="coiled-coil region" evidence="12">
    <location>
        <begin position="358"/>
        <end position="395"/>
    </location>
</feature>
<keyword evidence="7" id="KW-0067">ATP-binding</keyword>
<dbReference type="AlphaFoldDB" id="A0A7J6L0S2"/>
<dbReference type="PANTHER" id="PTHR18937:SF172">
    <property type="entry name" value="STRUCTURAL MAINTENANCE OF CHROMOSOMES PROTEIN"/>
    <property type="match status" value="1"/>
</dbReference>
<dbReference type="FunFam" id="3.40.50.300:FF:000481">
    <property type="entry name" value="Structural maintenance of chromosomes 4"/>
    <property type="match status" value="1"/>
</dbReference>
<dbReference type="PANTHER" id="PTHR18937">
    <property type="entry name" value="STRUCTURAL MAINTENANCE OF CHROMOSOMES SMC FAMILY MEMBER"/>
    <property type="match status" value="1"/>
</dbReference>
<accession>A0A7J6L0S2</accession>
<dbReference type="GO" id="GO:0005634">
    <property type="term" value="C:nucleus"/>
    <property type="evidence" value="ECO:0007669"/>
    <property type="project" value="UniProtKB-SubCell"/>
</dbReference>
<evidence type="ECO:0000256" key="5">
    <source>
        <dbReference type="ARBA" id="ARBA00022741"/>
    </source>
</evidence>
<dbReference type="Pfam" id="PF02463">
    <property type="entry name" value="SMC_N"/>
    <property type="match status" value="1"/>
</dbReference>
<feature type="coiled-coil region" evidence="12">
    <location>
        <begin position="38"/>
        <end position="234"/>
    </location>
</feature>
<dbReference type="GO" id="GO:0051301">
    <property type="term" value="P:cell division"/>
    <property type="evidence" value="ECO:0007669"/>
    <property type="project" value="UniProtKB-KW"/>
</dbReference>
<name>A0A7J6L0S2_PERCH</name>
<reference evidence="15 16" key="1">
    <citation type="submission" date="2020-04" db="EMBL/GenBank/DDBJ databases">
        <title>Perkinsus chesapeaki whole genome sequence.</title>
        <authorList>
            <person name="Bogema D.R."/>
        </authorList>
    </citation>
    <scope>NUCLEOTIDE SEQUENCE [LARGE SCALE GENOMIC DNA]</scope>
    <source>
        <strain evidence="15">ATCC PRA-425</strain>
    </source>
</reference>
<keyword evidence="4" id="KW-0132">Cell division</keyword>
<dbReference type="OrthoDB" id="5575062at2759"/>
<evidence type="ECO:0000259" key="14">
    <source>
        <dbReference type="Pfam" id="PF02463"/>
    </source>
</evidence>
<evidence type="ECO:0000256" key="2">
    <source>
        <dbReference type="ARBA" id="ARBA00006005"/>
    </source>
</evidence>
<evidence type="ECO:0000256" key="7">
    <source>
        <dbReference type="ARBA" id="ARBA00022840"/>
    </source>
</evidence>
<keyword evidence="11" id="KW-0131">Cell cycle</keyword>
<evidence type="ECO:0000256" key="4">
    <source>
        <dbReference type="ARBA" id="ARBA00022618"/>
    </source>
</evidence>
<dbReference type="GO" id="GO:0007076">
    <property type="term" value="P:mitotic chromosome condensation"/>
    <property type="evidence" value="ECO:0007669"/>
    <property type="project" value="TreeGrafter"/>
</dbReference>
<evidence type="ECO:0000256" key="8">
    <source>
        <dbReference type="ARBA" id="ARBA00023054"/>
    </source>
</evidence>
<evidence type="ECO:0000256" key="10">
    <source>
        <dbReference type="ARBA" id="ARBA00023242"/>
    </source>
</evidence>
<keyword evidence="8 12" id="KW-0175">Coiled coil</keyword>
<evidence type="ECO:0000256" key="9">
    <source>
        <dbReference type="ARBA" id="ARBA00023067"/>
    </source>
</evidence>
<evidence type="ECO:0000256" key="1">
    <source>
        <dbReference type="ARBA" id="ARBA00004123"/>
    </source>
</evidence>
<feature type="domain" description="RecF/RecN/SMC N-terminal" evidence="14">
    <location>
        <begin position="84"/>
        <end position="536"/>
    </location>
</feature>
<dbReference type="InterPro" id="IPR003395">
    <property type="entry name" value="RecF/RecN/SMC_N"/>
</dbReference>
<keyword evidence="10" id="KW-0539">Nucleus</keyword>
<organism evidence="15 16">
    <name type="scientific">Perkinsus chesapeaki</name>
    <name type="common">Clam parasite</name>
    <name type="synonym">Perkinsus andrewsi</name>
    <dbReference type="NCBI Taxonomy" id="330153"/>
    <lineage>
        <taxon>Eukaryota</taxon>
        <taxon>Sar</taxon>
        <taxon>Alveolata</taxon>
        <taxon>Perkinsozoa</taxon>
        <taxon>Perkinsea</taxon>
        <taxon>Perkinsida</taxon>
        <taxon>Perkinsidae</taxon>
        <taxon>Perkinsus</taxon>
    </lineage>
</organism>
<dbReference type="InterPro" id="IPR027417">
    <property type="entry name" value="P-loop_NTPase"/>
</dbReference>
<comment type="caution">
    <text evidence="15">The sequence shown here is derived from an EMBL/GenBank/DDBJ whole genome shotgun (WGS) entry which is preliminary data.</text>
</comment>
<evidence type="ECO:0000313" key="15">
    <source>
        <dbReference type="EMBL" id="KAF4652439.1"/>
    </source>
</evidence>
<dbReference type="Gene3D" id="3.40.50.300">
    <property type="entry name" value="P-loop containing nucleotide triphosphate hydrolases"/>
    <property type="match status" value="1"/>
</dbReference>
<comment type="subcellular location">
    <subcellularLocation>
        <location evidence="1">Nucleus</location>
    </subcellularLocation>
</comment>
<feature type="non-terminal residue" evidence="15">
    <location>
        <position position="629"/>
    </location>
</feature>
<evidence type="ECO:0000313" key="16">
    <source>
        <dbReference type="Proteomes" id="UP000591131"/>
    </source>
</evidence>
<dbReference type="GO" id="GO:0005524">
    <property type="term" value="F:ATP binding"/>
    <property type="evidence" value="ECO:0007669"/>
    <property type="project" value="UniProtKB-KW"/>
</dbReference>
<proteinExistence type="inferred from homology"/>
<dbReference type="EMBL" id="JAAPAO010000924">
    <property type="protein sequence ID" value="KAF4652439.1"/>
    <property type="molecule type" value="Genomic_DNA"/>
</dbReference>
<keyword evidence="6" id="KW-0498">Mitosis</keyword>
<evidence type="ECO:0000256" key="6">
    <source>
        <dbReference type="ARBA" id="ARBA00022776"/>
    </source>
</evidence>
<comment type="similarity">
    <text evidence="2">Belongs to the SMC family. SMC4 subfamily.</text>
</comment>
<evidence type="ECO:0000256" key="11">
    <source>
        <dbReference type="ARBA" id="ARBA00023306"/>
    </source>
</evidence>
<protein>
    <recommendedName>
        <fullName evidence="3">Structural maintenance of chromosomes protein 4</fullName>
    </recommendedName>
</protein>
<evidence type="ECO:0000256" key="13">
    <source>
        <dbReference type="SAM" id="MobiDB-lite"/>
    </source>
</evidence>
<evidence type="ECO:0000256" key="12">
    <source>
        <dbReference type="SAM" id="Coils"/>
    </source>
</evidence>
<feature type="compositionally biased region" description="Basic and acidic residues" evidence="13">
    <location>
        <begin position="282"/>
        <end position="293"/>
    </location>
</feature>
<keyword evidence="5" id="KW-0547">Nucleotide-binding</keyword>
<keyword evidence="16" id="KW-1185">Reference proteome</keyword>
<sequence>TLADHEQRQQQPVDLDAIKLSIQQFDQQLAAVVCPELTDGEKNKLADLDEKIEEKQGELNEIQEGVKNLMEAIQKLKDTILRSEGDKTRAQKQKMELLKKTLEEKRAEKRRLTVRIRKARENAEKALKEAEHLRKDIDSLKNEEEKHRAETEKLEPVVLEILAEYNQLLNEKKEHEDELEKLKDNVKKIRDEHQEVRKREEDLKINYEEKSNKVRQHEEASRHHSKELATLKKEWNDLPTALLFEELEHDSAAHNPPPQPTQRGTPVTSPARHGSSPSLPRETPEQTPEKVKEPDEEDAIMSEHEADNDDLRTLGRAVLVDLSGEELAAVEKALSSIKSMVFALEDEIQKMQPNTRAIEDYKKKAADYKKKKDELDAVTKARDDVRNNLKQLENDRLTMFLTGFHTIREKLKELYQMITLGGDADLELVDGQDPFSMGISFSVRPPRKSWKQIANLSGGERTLASLALVFALHYYKPTPLYFMDEIDAALDQRNVAIIANYIKERTQNAQFIIITLRNSMFELADLLVGICKTNDRSKSIMVDPAKYMRRDSLDNSRISSTPILPETQTMLPEDIAGMSSSTAKVEMVPTEWGTSSSLLSRTSRSTRAMVLRPFPEPTSLWRAMASYLG</sequence>